<dbReference type="Proteomes" id="UP000232638">
    <property type="component" value="Chromosome"/>
</dbReference>
<dbReference type="CDD" id="cd07177">
    <property type="entry name" value="terB_like"/>
    <property type="match status" value="1"/>
</dbReference>
<dbReference type="KEGG" id="tsy:THSYN_07315"/>
<reference evidence="1 2" key="1">
    <citation type="submission" date="2017-03" db="EMBL/GenBank/DDBJ databases">
        <title>Complete genome sequence of Candidatus 'Thiodictyon syntrophicum' sp. nov. strain Cad16T, a photolithoautotroph purple sulfur bacterium isolated from an alpine meromictic lake.</title>
        <authorList>
            <person name="Luedin S.M."/>
            <person name="Pothier J.F."/>
            <person name="Danza F."/>
            <person name="Storelli N."/>
            <person name="Wittwer M."/>
            <person name="Tonolla M."/>
        </authorList>
    </citation>
    <scope>NUCLEOTIDE SEQUENCE [LARGE SCALE GENOMIC DNA]</scope>
    <source>
        <strain evidence="1 2">Cad16T</strain>
    </source>
</reference>
<name>A0A2K8U5D0_9GAMM</name>
<evidence type="ECO:0000313" key="2">
    <source>
        <dbReference type="Proteomes" id="UP000232638"/>
    </source>
</evidence>
<dbReference type="OrthoDB" id="5767955at2"/>
<dbReference type="AlphaFoldDB" id="A0A2K8U5D0"/>
<dbReference type="RefSeq" id="WP_100918570.1">
    <property type="nucleotide sequence ID" value="NZ_CP020370.1"/>
</dbReference>
<accession>A0A2K8U5D0</accession>
<protein>
    <recommendedName>
        <fullName evidence="3">Co-chaperone DjlA N-terminal domain-containing protein</fullName>
    </recommendedName>
</protein>
<dbReference type="Gene3D" id="1.10.3680.10">
    <property type="entry name" value="TerB-like"/>
    <property type="match status" value="1"/>
</dbReference>
<organism evidence="1 2">
    <name type="scientific">Candidatus Thiodictyon syntrophicum</name>
    <dbReference type="NCBI Taxonomy" id="1166950"/>
    <lineage>
        <taxon>Bacteria</taxon>
        <taxon>Pseudomonadati</taxon>
        <taxon>Pseudomonadota</taxon>
        <taxon>Gammaproteobacteria</taxon>
        <taxon>Chromatiales</taxon>
        <taxon>Chromatiaceae</taxon>
        <taxon>Thiodictyon</taxon>
    </lineage>
</organism>
<evidence type="ECO:0008006" key="3">
    <source>
        <dbReference type="Google" id="ProtNLM"/>
    </source>
</evidence>
<keyword evidence="2" id="KW-1185">Reference proteome</keyword>
<sequence>MTLPELSPSPPPELTPYPENSPEAMLRIITLFIVCDGDVAEGEMEVLERIGVLDTIGADRNLFALVFDGYCDDLIAHAGTARYVGLADTQWVDAVLAGVTDPGLRRYLAQTLLLVAHSDGHFADVELTVYRQMLDRWGLDIDHLV</sequence>
<proteinExistence type="predicted"/>
<dbReference type="EMBL" id="CP020370">
    <property type="protein sequence ID" value="AUB80782.1"/>
    <property type="molecule type" value="Genomic_DNA"/>
</dbReference>
<dbReference type="SUPFAM" id="SSF158682">
    <property type="entry name" value="TerB-like"/>
    <property type="match status" value="1"/>
</dbReference>
<gene>
    <name evidence="1" type="ORF">THSYN_07315</name>
</gene>
<dbReference type="InterPro" id="IPR029024">
    <property type="entry name" value="TerB-like"/>
</dbReference>
<evidence type="ECO:0000313" key="1">
    <source>
        <dbReference type="EMBL" id="AUB80782.1"/>
    </source>
</evidence>